<dbReference type="InterPro" id="IPR011013">
    <property type="entry name" value="Gal_mutarotase_sf_dom"/>
</dbReference>
<dbReference type="PANTHER" id="PTHR10091:SF0">
    <property type="entry name" value="GALACTOSE MUTAROTASE"/>
    <property type="match status" value="1"/>
</dbReference>
<dbReference type="RefSeq" id="WP_217633286.1">
    <property type="nucleotide sequence ID" value="NZ_FNAO01000002.1"/>
</dbReference>
<evidence type="ECO:0000256" key="10">
    <source>
        <dbReference type="ARBA" id="ARBA00022553"/>
    </source>
</evidence>
<dbReference type="InterPro" id="IPR018052">
    <property type="entry name" value="Ald1_epimerase_CS"/>
</dbReference>
<evidence type="ECO:0000313" key="18">
    <source>
        <dbReference type="EMBL" id="SDD87748.1"/>
    </source>
</evidence>
<evidence type="ECO:0000256" key="4">
    <source>
        <dbReference type="ARBA" id="ARBA00005028"/>
    </source>
</evidence>
<dbReference type="AlphaFoldDB" id="A0A1G6YBI7"/>
<evidence type="ECO:0000256" key="5">
    <source>
        <dbReference type="ARBA" id="ARBA00006206"/>
    </source>
</evidence>
<feature type="active site" description="Proton donor" evidence="15">
    <location>
        <position position="220"/>
    </location>
</feature>
<dbReference type="PROSITE" id="PS51257">
    <property type="entry name" value="PROKAR_LIPOPROTEIN"/>
    <property type="match status" value="1"/>
</dbReference>
<keyword evidence="13 14" id="KW-0119">Carbohydrate metabolism</keyword>
<dbReference type="NCBIfam" id="NF008277">
    <property type="entry name" value="PRK11055.1"/>
    <property type="match status" value="1"/>
</dbReference>
<name>A0A1G6YBI7_9FLAO</name>
<keyword evidence="9" id="KW-0963">Cytoplasm</keyword>
<evidence type="ECO:0000256" key="16">
    <source>
        <dbReference type="PIRSR" id="PIRSR005096-2"/>
    </source>
</evidence>
<proteinExistence type="inferred from homology"/>
<feature type="binding site" evidence="17">
    <location>
        <begin position="220"/>
        <end position="222"/>
    </location>
    <ligand>
        <name>beta-D-galactose</name>
        <dbReference type="ChEBI" id="CHEBI:27667"/>
    </ligand>
</feature>
<reference evidence="18 19" key="1">
    <citation type="submission" date="2016-10" db="EMBL/GenBank/DDBJ databases">
        <authorList>
            <person name="de Groot N.N."/>
        </authorList>
    </citation>
    <scope>NUCLEOTIDE SEQUENCE [LARGE SCALE GENOMIC DNA]</scope>
    <source>
        <strain evidence="18 19">DSM 23421</strain>
    </source>
</reference>
<dbReference type="InterPro" id="IPR008183">
    <property type="entry name" value="Aldose_1/G6P_1-epimerase"/>
</dbReference>
<comment type="catalytic activity">
    <reaction evidence="1 14">
        <text>alpha-D-glucose = beta-D-glucose</text>
        <dbReference type="Rhea" id="RHEA:10264"/>
        <dbReference type="ChEBI" id="CHEBI:15903"/>
        <dbReference type="ChEBI" id="CHEBI:17925"/>
        <dbReference type="EC" id="5.1.3.3"/>
    </reaction>
</comment>
<evidence type="ECO:0000256" key="12">
    <source>
        <dbReference type="ARBA" id="ARBA00023235"/>
    </source>
</evidence>
<evidence type="ECO:0000256" key="7">
    <source>
        <dbReference type="ARBA" id="ARBA00013185"/>
    </source>
</evidence>
<dbReference type="CDD" id="cd09019">
    <property type="entry name" value="galactose_mutarotase_like"/>
    <property type="match status" value="1"/>
</dbReference>
<evidence type="ECO:0000256" key="1">
    <source>
        <dbReference type="ARBA" id="ARBA00001614"/>
    </source>
</evidence>
<evidence type="ECO:0000256" key="17">
    <source>
        <dbReference type="PIRSR" id="PIRSR005096-3"/>
    </source>
</evidence>
<sequence length="393" mass="43460">MKKSKWYGMFGLTLLMAFTACKENKKTEEMNTKDDSAMEKTIETSLKESDFATEIDGKPVKLYWLKNGDLQMAMTNYGARIVGLWAPDKNGKMTDVIIGRGSAKAYVDGPESYFGATIGRVGNRIAKGKFKVEGKTYSIKPNNNANALHGGENGFQDKVWEADRPNDYTLELQYTSPDGEEGFPGELDAKVTYSLVDDHTLKIEYGATTDKTTVVNLTNHSYFNLNGEGSGTILNHELQIYADKFTPVDEGLIPSGELKSVEGTPFDFTSPHTIGERIDMDDEQLKFGGGYDHNYVLGGQKENGMNHAAKVVGDKSGIIMDVYTEEPGVQFYTGNFMDSKNALKSGAKDDNRTAFCLETQHFPDAPNHPDFSSIELKPGDTYNTVTEYSFSVK</sequence>
<dbReference type="Gene3D" id="2.70.98.10">
    <property type="match status" value="1"/>
</dbReference>
<dbReference type="GO" id="GO:0004034">
    <property type="term" value="F:aldose 1-epimerase activity"/>
    <property type="evidence" value="ECO:0007669"/>
    <property type="project" value="UniProtKB-EC"/>
</dbReference>
<feature type="active site" description="Proton acceptor" evidence="15">
    <location>
        <position position="358"/>
    </location>
</feature>
<dbReference type="InterPro" id="IPR014718">
    <property type="entry name" value="GH-type_carb-bd"/>
</dbReference>
<dbReference type="GO" id="GO:0005737">
    <property type="term" value="C:cytoplasm"/>
    <property type="evidence" value="ECO:0007669"/>
    <property type="project" value="UniProtKB-SubCell"/>
</dbReference>
<dbReference type="PIRSF" id="PIRSF005096">
    <property type="entry name" value="GALM"/>
    <property type="match status" value="1"/>
</dbReference>
<keyword evidence="12 14" id="KW-0413">Isomerase</keyword>
<feature type="binding site" evidence="17">
    <location>
        <begin position="123"/>
        <end position="124"/>
    </location>
    <ligand>
        <name>beta-D-galactose</name>
        <dbReference type="ChEBI" id="CHEBI:27667"/>
    </ligand>
</feature>
<dbReference type="Pfam" id="PF01263">
    <property type="entry name" value="Aldose_epim"/>
    <property type="match status" value="1"/>
</dbReference>
<dbReference type="GO" id="GO:0030246">
    <property type="term" value="F:carbohydrate binding"/>
    <property type="evidence" value="ECO:0007669"/>
    <property type="project" value="InterPro"/>
</dbReference>
<keyword evidence="11" id="KW-0106">Calcium</keyword>
<comment type="pathway">
    <text evidence="4 14">Carbohydrate metabolism; hexose metabolism.</text>
</comment>
<gene>
    <name evidence="18" type="ORF">SAMN05421636_102190</name>
</gene>
<dbReference type="EC" id="5.1.3.3" evidence="7 14"/>
<evidence type="ECO:0000256" key="11">
    <source>
        <dbReference type="ARBA" id="ARBA00022837"/>
    </source>
</evidence>
<evidence type="ECO:0000256" key="2">
    <source>
        <dbReference type="ARBA" id="ARBA00001913"/>
    </source>
</evidence>
<comment type="subcellular location">
    <subcellularLocation>
        <location evidence="3">Cytoplasm</location>
    </subcellularLocation>
</comment>
<dbReference type="InterPro" id="IPR047215">
    <property type="entry name" value="Galactose_mutarotase-like"/>
</dbReference>
<dbReference type="FunFam" id="2.70.98.10:FF:000003">
    <property type="entry name" value="Aldose 1-epimerase"/>
    <property type="match status" value="1"/>
</dbReference>
<evidence type="ECO:0000256" key="8">
    <source>
        <dbReference type="ARBA" id="ARBA00014165"/>
    </source>
</evidence>
<feature type="binding site" evidence="16">
    <location>
        <position position="292"/>
    </location>
    <ligand>
        <name>beta-D-galactose</name>
        <dbReference type="ChEBI" id="CHEBI:27667"/>
    </ligand>
</feature>
<evidence type="ECO:0000256" key="14">
    <source>
        <dbReference type="PIRNR" id="PIRNR005096"/>
    </source>
</evidence>
<accession>A0A1G6YBI7</accession>
<organism evidence="18 19">
    <name type="scientific">Pricia antarctica</name>
    <dbReference type="NCBI Taxonomy" id="641691"/>
    <lineage>
        <taxon>Bacteria</taxon>
        <taxon>Pseudomonadati</taxon>
        <taxon>Bacteroidota</taxon>
        <taxon>Flavobacteriia</taxon>
        <taxon>Flavobacteriales</taxon>
        <taxon>Flavobacteriaceae</taxon>
        <taxon>Pricia</taxon>
    </lineage>
</organism>
<comment type="cofactor">
    <cofactor evidence="2">
        <name>Ca(2+)</name>
        <dbReference type="ChEBI" id="CHEBI:29108"/>
    </cofactor>
</comment>
<evidence type="ECO:0000256" key="3">
    <source>
        <dbReference type="ARBA" id="ARBA00004496"/>
    </source>
</evidence>
<evidence type="ECO:0000256" key="9">
    <source>
        <dbReference type="ARBA" id="ARBA00022490"/>
    </source>
</evidence>
<comment type="subunit">
    <text evidence="6">Monomer.</text>
</comment>
<evidence type="ECO:0000256" key="13">
    <source>
        <dbReference type="ARBA" id="ARBA00023277"/>
    </source>
</evidence>
<dbReference type="GO" id="GO:0033499">
    <property type="term" value="P:galactose catabolic process via UDP-galactose, Leloir pathway"/>
    <property type="evidence" value="ECO:0007669"/>
    <property type="project" value="TreeGrafter"/>
</dbReference>
<dbReference type="UniPathway" id="UPA00242"/>
<dbReference type="STRING" id="641691.SAMN05421636_102190"/>
<keyword evidence="19" id="KW-1185">Reference proteome</keyword>
<dbReference type="GO" id="GO:0006006">
    <property type="term" value="P:glucose metabolic process"/>
    <property type="evidence" value="ECO:0007669"/>
    <property type="project" value="TreeGrafter"/>
</dbReference>
<evidence type="ECO:0000256" key="15">
    <source>
        <dbReference type="PIRSR" id="PIRSR005096-1"/>
    </source>
</evidence>
<dbReference type="InterPro" id="IPR015443">
    <property type="entry name" value="Aldose_1-epimerase"/>
</dbReference>
<keyword evidence="10" id="KW-0597">Phosphoprotein</keyword>
<dbReference type="PANTHER" id="PTHR10091">
    <property type="entry name" value="ALDOSE-1-EPIMERASE"/>
    <property type="match status" value="1"/>
</dbReference>
<dbReference type="PROSITE" id="PS00545">
    <property type="entry name" value="ALDOSE_1_EPIMERASE"/>
    <property type="match status" value="1"/>
</dbReference>
<evidence type="ECO:0000256" key="6">
    <source>
        <dbReference type="ARBA" id="ARBA00011245"/>
    </source>
</evidence>
<evidence type="ECO:0000313" key="19">
    <source>
        <dbReference type="Proteomes" id="UP000199109"/>
    </source>
</evidence>
<dbReference type="SUPFAM" id="SSF74650">
    <property type="entry name" value="Galactose mutarotase-like"/>
    <property type="match status" value="1"/>
</dbReference>
<protein>
    <recommendedName>
        <fullName evidence="8 14">Aldose 1-epimerase</fullName>
        <ecNumber evidence="7 14">5.1.3.3</ecNumber>
    </recommendedName>
</protein>
<comment type="similarity">
    <text evidence="5 14">Belongs to the aldose epimerase family.</text>
</comment>
<dbReference type="Proteomes" id="UP000199109">
    <property type="component" value="Unassembled WGS sequence"/>
</dbReference>
<dbReference type="EMBL" id="FNAO01000002">
    <property type="protein sequence ID" value="SDD87748.1"/>
    <property type="molecule type" value="Genomic_DNA"/>
</dbReference>